<keyword evidence="10" id="KW-1278">Translocase</keyword>
<evidence type="ECO:0000256" key="1">
    <source>
        <dbReference type="ARBA" id="ARBA00004417"/>
    </source>
</evidence>
<gene>
    <name evidence="18" type="ORF">BV494_02350</name>
</gene>
<dbReference type="NCBIfam" id="NF008453">
    <property type="entry name" value="PRK11308.1"/>
    <property type="match status" value="2"/>
</dbReference>
<dbReference type="KEGG" id="rox:BV494_02350"/>
<dbReference type="NCBIfam" id="NF007739">
    <property type="entry name" value="PRK10419.1"/>
    <property type="match status" value="2"/>
</dbReference>
<dbReference type="Pfam" id="PF08352">
    <property type="entry name" value="oligo_HPY"/>
    <property type="match status" value="2"/>
</dbReference>
<keyword evidence="11" id="KW-0472">Membrane</keyword>
<dbReference type="PROSITE" id="PS00211">
    <property type="entry name" value="ABC_TRANSPORTER_1"/>
    <property type="match status" value="2"/>
</dbReference>
<keyword evidence="19" id="KW-1185">Reference proteome</keyword>
<dbReference type="SMART" id="SM00382">
    <property type="entry name" value="AAA"/>
    <property type="match status" value="2"/>
</dbReference>
<dbReference type="InterPro" id="IPR003593">
    <property type="entry name" value="AAA+_ATPase"/>
</dbReference>
<comment type="subunit">
    <text evidence="2">The complex is composed of two ATP-binding proteins (GsiA), two transmembrane proteins (GsiC and GsiD) and a solute-binding protein (GsiB).</text>
</comment>
<keyword evidence="4" id="KW-1003">Cell membrane</keyword>
<comment type="function">
    <text evidence="12">Part of the ABC transporter complex GsiABCD involved in glutathione import. Responsible for energy coupling to the transport system.</text>
</comment>
<comment type="catalytic activity">
    <reaction evidence="16">
        <text>glutathione(out) + ATP + H2O = glutathione(in) + ADP + phosphate + H(+)</text>
        <dbReference type="Rhea" id="RHEA:29791"/>
        <dbReference type="ChEBI" id="CHEBI:15377"/>
        <dbReference type="ChEBI" id="CHEBI:15378"/>
        <dbReference type="ChEBI" id="CHEBI:30616"/>
        <dbReference type="ChEBI" id="CHEBI:43474"/>
        <dbReference type="ChEBI" id="CHEBI:57925"/>
        <dbReference type="ChEBI" id="CHEBI:456216"/>
        <dbReference type="EC" id="7.4.2.10"/>
    </reaction>
</comment>
<feature type="domain" description="ABC transporter" evidence="17">
    <location>
        <begin position="15"/>
        <end position="269"/>
    </location>
</feature>
<evidence type="ECO:0000256" key="12">
    <source>
        <dbReference type="ARBA" id="ARBA00037530"/>
    </source>
</evidence>
<dbReference type="NCBIfam" id="NF007613">
    <property type="entry name" value="PRK10261.1"/>
    <property type="match status" value="1"/>
</dbReference>
<evidence type="ECO:0000256" key="6">
    <source>
        <dbReference type="ARBA" id="ARBA00022737"/>
    </source>
</evidence>
<evidence type="ECO:0000256" key="8">
    <source>
        <dbReference type="ARBA" id="ARBA00022801"/>
    </source>
</evidence>
<dbReference type="Gene3D" id="3.40.50.300">
    <property type="entry name" value="P-loop containing nucleotide triphosphate hydrolases"/>
    <property type="match status" value="2"/>
</dbReference>
<keyword evidence="6" id="KW-0677">Repeat</keyword>
<evidence type="ECO:0000313" key="18">
    <source>
        <dbReference type="EMBL" id="AVF33843.1"/>
    </source>
</evidence>
<evidence type="ECO:0000256" key="11">
    <source>
        <dbReference type="ARBA" id="ARBA00023136"/>
    </source>
</evidence>
<dbReference type="CDD" id="cd03257">
    <property type="entry name" value="ABC_NikE_OppD_transporters"/>
    <property type="match status" value="2"/>
</dbReference>
<evidence type="ECO:0000259" key="17">
    <source>
        <dbReference type="PROSITE" id="PS50893"/>
    </source>
</evidence>
<dbReference type="EC" id="7.4.2.10" evidence="14"/>
<accession>A0A2L1ULP0</accession>
<keyword evidence="5" id="KW-0997">Cell inner membrane</keyword>
<dbReference type="SUPFAM" id="SSF52540">
    <property type="entry name" value="P-loop containing nucleoside triphosphate hydrolases"/>
    <property type="match status" value="2"/>
</dbReference>
<feature type="domain" description="ABC transporter" evidence="17">
    <location>
        <begin position="312"/>
        <end position="562"/>
    </location>
</feature>
<dbReference type="FunFam" id="3.40.50.300:FF:000016">
    <property type="entry name" value="Oligopeptide ABC transporter ATP-binding component"/>
    <property type="match status" value="2"/>
</dbReference>
<dbReference type="InterPro" id="IPR050319">
    <property type="entry name" value="ABC_transp_ATP-bind"/>
</dbReference>
<keyword evidence="7" id="KW-0547">Nucleotide-binding</keyword>
<comment type="subcellular location">
    <subcellularLocation>
        <location evidence="1">Cell inner membrane</location>
        <topology evidence="1">Peripheral membrane protein</topology>
    </subcellularLocation>
</comment>
<dbReference type="AlphaFoldDB" id="A0A2L1ULP0"/>
<dbReference type="InterPro" id="IPR013563">
    <property type="entry name" value="Oligopep_ABC_C"/>
</dbReference>
<dbReference type="Pfam" id="PF00005">
    <property type="entry name" value="ABC_tran"/>
    <property type="match status" value="2"/>
</dbReference>
<dbReference type="GO" id="GO:0015833">
    <property type="term" value="P:peptide transport"/>
    <property type="evidence" value="ECO:0007669"/>
    <property type="project" value="InterPro"/>
</dbReference>
<name>A0A2L1ULP0_9GAMM</name>
<evidence type="ECO:0000256" key="16">
    <source>
        <dbReference type="ARBA" id="ARBA00047640"/>
    </source>
</evidence>
<protein>
    <recommendedName>
        <fullName evidence="15">Glutathione import ATP-binding protein GsiA</fullName>
        <ecNumber evidence="14">7.4.2.10</ecNumber>
    </recommendedName>
</protein>
<dbReference type="GO" id="GO:0016887">
    <property type="term" value="F:ATP hydrolysis activity"/>
    <property type="evidence" value="ECO:0007669"/>
    <property type="project" value="InterPro"/>
</dbReference>
<dbReference type="PANTHER" id="PTHR43776">
    <property type="entry name" value="TRANSPORT ATP-BINDING PROTEIN"/>
    <property type="match status" value="1"/>
</dbReference>
<dbReference type="InterPro" id="IPR017871">
    <property type="entry name" value="ABC_transporter-like_CS"/>
</dbReference>
<evidence type="ECO:0000256" key="2">
    <source>
        <dbReference type="ARBA" id="ARBA00011469"/>
    </source>
</evidence>
<keyword evidence="3" id="KW-0813">Transport</keyword>
<evidence type="ECO:0000256" key="9">
    <source>
        <dbReference type="ARBA" id="ARBA00022840"/>
    </source>
</evidence>
<keyword evidence="8" id="KW-0378">Hydrolase</keyword>
<dbReference type="GO" id="GO:0055085">
    <property type="term" value="P:transmembrane transport"/>
    <property type="evidence" value="ECO:0007669"/>
    <property type="project" value="UniProtKB-ARBA"/>
</dbReference>
<dbReference type="InterPro" id="IPR027417">
    <property type="entry name" value="P-loop_NTPase"/>
</dbReference>
<proteinExistence type="inferred from homology"/>
<dbReference type="PANTHER" id="PTHR43776:SF15">
    <property type="entry name" value="GLUTATHIONE IMPORT ATP-BINDING PROTEIN GSIA"/>
    <property type="match status" value="1"/>
</dbReference>
<evidence type="ECO:0000256" key="7">
    <source>
        <dbReference type="ARBA" id="ARBA00022741"/>
    </source>
</evidence>
<dbReference type="Proteomes" id="UP000239197">
    <property type="component" value="Chromosome"/>
</dbReference>
<dbReference type="OrthoDB" id="9784450at2"/>
<evidence type="ECO:0000256" key="13">
    <source>
        <dbReference type="ARBA" id="ARBA00038416"/>
    </source>
</evidence>
<evidence type="ECO:0000313" key="19">
    <source>
        <dbReference type="Proteomes" id="UP000239197"/>
    </source>
</evidence>
<dbReference type="InterPro" id="IPR003439">
    <property type="entry name" value="ABC_transporter-like_ATP-bd"/>
</dbReference>
<organism evidence="18 19">
    <name type="scientific">Rahnella sikkimica</name>
    <dbReference type="NCBI Taxonomy" id="1805933"/>
    <lineage>
        <taxon>Bacteria</taxon>
        <taxon>Pseudomonadati</taxon>
        <taxon>Pseudomonadota</taxon>
        <taxon>Gammaproteobacteria</taxon>
        <taxon>Enterobacterales</taxon>
        <taxon>Yersiniaceae</taxon>
        <taxon>Rahnella</taxon>
    </lineage>
</organism>
<dbReference type="GO" id="GO:0005524">
    <property type="term" value="F:ATP binding"/>
    <property type="evidence" value="ECO:0007669"/>
    <property type="project" value="UniProtKB-KW"/>
</dbReference>
<evidence type="ECO:0000256" key="5">
    <source>
        <dbReference type="ARBA" id="ARBA00022519"/>
    </source>
</evidence>
<evidence type="ECO:0000256" key="14">
    <source>
        <dbReference type="ARBA" id="ARBA00039050"/>
    </source>
</evidence>
<dbReference type="RefSeq" id="WP_104921403.1">
    <property type="nucleotide sequence ID" value="NZ_CP019062.1"/>
</dbReference>
<dbReference type="EMBL" id="CP019062">
    <property type="protein sequence ID" value="AVF33843.1"/>
    <property type="molecule type" value="Genomic_DNA"/>
</dbReference>
<evidence type="ECO:0000256" key="15">
    <source>
        <dbReference type="ARBA" id="ARBA00041187"/>
    </source>
</evidence>
<sequence length="618" mass="67561">MSSPIVLPSDHVLAVSQLSVQFSHEGQIIPAVNNLSFQVRRGETLAIVGESGSGKSVTSLALMRLVEQGGGQISQGDMLFRRRNAEVVDLMAASQSTMRSLRGADIAMIFQEPMTSLNPVFPVGEQIAESIRLHQNKDSRAARAEALRMLDLVRIPEAKNILDSYPHQLSGGMRQRVMIAMALSCKPALLIADEPTTALDVTIQAQILQLIRVLQKEMQMGVIFITHDMGVVAEIADRVLVMHQGNSVETGDVGAIFRAPQQPYTRSLLAAVPKLGSMAGKPLPARFPVLAQKEGDPELVQDTLTPGAPPVLQVRDLVTRFDLRSGIFNRVTRRVHAVEKVSFDLHPGETLALVGESGCGKSTTGRSLLKLVKSQGGTITFNGQELTDVSGSALQHLRRDIQFIFQDPYASLDPRLTVGYSIMEPLLVHKLAKGAEAEARVAWLLEKVGLLPEHAQRYPHEFSGGQRQRICIARALALNPKVVIADESVSALDVSIRAQIINLLMDLQKEFGLAFLFISHDMAVVERISHRVAVMYLGQIVEIGTRRAVFEDPQHAYTRKLMAAVPVADPAHKRKEQALLVDEIPSPIRALNDEPLVSPLVQVGEGHFVARHAIAGLY</sequence>
<dbReference type="PROSITE" id="PS50893">
    <property type="entry name" value="ABC_TRANSPORTER_2"/>
    <property type="match status" value="2"/>
</dbReference>
<evidence type="ECO:0000256" key="4">
    <source>
        <dbReference type="ARBA" id="ARBA00022475"/>
    </source>
</evidence>
<comment type="similarity">
    <text evidence="13">Belongs to the ABC transporter superfamily. Glutathione importer (TC 3.A.1.5.11) family.</text>
</comment>
<evidence type="ECO:0000256" key="10">
    <source>
        <dbReference type="ARBA" id="ARBA00022967"/>
    </source>
</evidence>
<reference evidence="19" key="1">
    <citation type="submission" date="2017-01" db="EMBL/GenBank/DDBJ databases">
        <title>Genome sequence of Rouxiella sp. ERMR1:05.</title>
        <authorList>
            <person name="Kumar R."/>
            <person name="Singh D."/>
            <person name="Kumar S."/>
        </authorList>
    </citation>
    <scope>NUCLEOTIDE SEQUENCE [LARGE SCALE GENOMIC DNA]</scope>
    <source>
        <strain evidence="19">ERMR1:05</strain>
    </source>
</reference>
<evidence type="ECO:0000256" key="3">
    <source>
        <dbReference type="ARBA" id="ARBA00022448"/>
    </source>
</evidence>
<keyword evidence="9 18" id="KW-0067">ATP-binding</keyword>
<dbReference type="GO" id="GO:0005886">
    <property type="term" value="C:plasma membrane"/>
    <property type="evidence" value="ECO:0007669"/>
    <property type="project" value="UniProtKB-SubCell"/>
</dbReference>